<name>A0A087THA7_STEMI</name>
<keyword evidence="2" id="KW-1185">Reference proteome</keyword>
<feature type="non-terminal residue" evidence="1">
    <location>
        <position position="94"/>
    </location>
</feature>
<reference evidence="1 2" key="1">
    <citation type="submission" date="2013-11" db="EMBL/GenBank/DDBJ databases">
        <title>Genome sequencing of Stegodyphus mimosarum.</title>
        <authorList>
            <person name="Bechsgaard J."/>
        </authorList>
    </citation>
    <scope>NUCLEOTIDE SEQUENCE [LARGE SCALE GENOMIC DNA]</scope>
</reference>
<evidence type="ECO:0000313" key="2">
    <source>
        <dbReference type="Proteomes" id="UP000054359"/>
    </source>
</evidence>
<dbReference type="EMBL" id="KK115228">
    <property type="protein sequence ID" value="KFM64496.1"/>
    <property type="molecule type" value="Genomic_DNA"/>
</dbReference>
<dbReference type="AlphaFoldDB" id="A0A087THA7"/>
<dbReference type="Proteomes" id="UP000054359">
    <property type="component" value="Unassembled WGS sequence"/>
</dbReference>
<dbReference type="OrthoDB" id="10388639at2759"/>
<proteinExistence type="predicted"/>
<organism evidence="1 2">
    <name type="scientific">Stegodyphus mimosarum</name>
    <name type="common">African social velvet spider</name>
    <dbReference type="NCBI Taxonomy" id="407821"/>
    <lineage>
        <taxon>Eukaryota</taxon>
        <taxon>Metazoa</taxon>
        <taxon>Ecdysozoa</taxon>
        <taxon>Arthropoda</taxon>
        <taxon>Chelicerata</taxon>
        <taxon>Arachnida</taxon>
        <taxon>Araneae</taxon>
        <taxon>Araneomorphae</taxon>
        <taxon>Entelegynae</taxon>
        <taxon>Eresoidea</taxon>
        <taxon>Eresidae</taxon>
        <taxon>Stegodyphus</taxon>
    </lineage>
</organism>
<accession>A0A087THA7</accession>
<gene>
    <name evidence="1" type="ORF">X975_00699</name>
</gene>
<protein>
    <submittedName>
        <fullName evidence="1">Uncharacterized protein</fullName>
    </submittedName>
</protein>
<sequence length="94" mass="10796">MKGLRDLIETIGSNLTHRLMKPDKEGKEKEKNPLINRVQTFLHPASEKEGKENEKKHIIDRVQTFINPYLASLRTVTSAVRNNSLSLLSTRKKD</sequence>
<evidence type="ECO:0000313" key="1">
    <source>
        <dbReference type="EMBL" id="KFM64496.1"/>
    </source>
</evidence>